<organism evidence="1 2">
    <name type="scientific">Podospora bellae-mahoneyi</name>
    <dbReference type="NCBI Taxonomy" id="2093777"/>
    <lineage>
        <taxon>Eukaryota</taxon>
        <taxon>Fungi</taxon>
        <taxon>Dikarya</taxon>
        <taxon>Ascomycota</taxon>
        <taxon>Pezizomycotina</taxon>
        <taxon>Sordariomycetes</taxon>
        <taxon>Sordariomycetidae</taxon>
        <taxon>Sordariales</taxon>
        <taxon>Podosporaceae</taxon>
        <taxon>Podospora</taxon>
    </lineage>
</organism>
<dbReference type="RefSeq" id="XP_062735107.1">
    <property type="nucleotide sequence ID" value="XM_062876510.1"/>
</dbReference>
<protein>
    <submittedName>
        <fullName evidence="1">Uncharacterized protein</fullName>
    </submittedName>
</protein>
<dbReference type="GeneID" id="87895992"/>
<proteinExistence type="predicted"/>
<evidence type="ECO:0000313" key="1">
    <source>
        <dbReference type="EMBL" id="KAK4646131.1"/>
    </source>
</evidence>
<evidence type="ECO:0000313" key="2">
    <source>
        <dbReference type="Proteomes" id="UP001322138"/>
    </source>
</evidence>
<sequence>MVLLPPNIRFRPTVLQPEFAEPTDINIGQIWFVTTSRRPTLILNALLHLLRIAPEWMKETQEGLQDFYRIFGIHLLRGWHESTSETAKFDRIVEENWDRVMAQFDSLQAKLKRRIEVKADEIRGLQDGAVYSMSLIQETKTCPTSSGLMSDPGL</sequence>
<keyword evidence="2" id="KW-1185">Reference proteome</keyword>
<accession>A0ABR0FR09</accession>
<dbReference type="Proteomes" id="UP001322138">
    <property type="component" value="Unassembled WGS sequence"/>
</dbReference>
<name>A0ABR0FR09_9PEZI</name>
<gene>
    <name evidence="1" type="ORF">QC761_207614</name>
</gene>
<reference evidence="1 2" key="1">
    <citation type="journal article" date="2023" name="bioRxiv">
        <title>High-quality genome assemblies of four members of thePodospora anserinaspecies complex.</title>
        <authorList>
            <person name="Ament-Velasquez S.L."/>
            <person name="Vogan A.A."/>
            <person name="Wallerman O."/>
            <person name="Hartmann F."/>
            <person name="Gautier V."/>
            <person name="Silar P."/>
            <person name="Giraud T."/>
            <person name="Johannesson H."/>
        </authorList>
    </citation>
    <scope>NUCLEOTIDE SEQUENCE [LARGE SCALE GENOMIC DNA]</scope>
    <source>
        <strain evidence="1 2">CBS 112042</strain>
    </source>
</reference>
<dbReference type="EMBL" id="JAFFGZ010000004">
    <property type="protein sequence ID" value="KAK4646131.1"/>
    <property type="molecule type" value="Genomic_DNA"/>
</dbReference>
<comment type="caution">
    <text evidence="1">The sequence shown here is derived from an EMBL/GenBank/DDBJ whole genome shotgun (WGS) entry which is preliminary data.</text>
</comment>